<dbReference type="Gene3D" id="3.40.1030.10">
    <property type="entry name" value="Nucleoside phosphorylase/phosphoribosyltransferase catalytic domain"/>
    <property type="match status" value="1"/>
</dbReference>
<dbReference type="SUPFAM" id="SSF52418">
    <property type="entry name" value="Nucleoside phosphorylase/phosphoribosyltransferase catalytic domain"/>
    <property type="match status" value="1"/>
</dbReference>
<dbReference type="HAMAP" id="MF_00211">
    <property type="entry name" value="TrpD"/>
    <property type="match status" value="1"/>
</dbReference>
<evidence type="ECO:0000259" key="10">
    <source>
        <dbReference type="Pfam" id="PF00591"/>
    </source>
</evidence>
<evidence type="ECO:0000256" key="5">
    <source>
        <dbReference type="ARBA" id="ARBA00022679"/>
    </source>
</evidence>
<dbReference type="Pfam" id="PF02885">
    <property type="entry name" value="Glycos_trans_3N"/>
    <property type="match status" value="1"/>
</dbReference>
<dbReference type="OrthoDB" id="427800at2759"/>
<dbReference type="AlphaFoldDB" id="A0A9W7ZZQ8"/>
<dbReference type="GO" id="GO:0004048">
    <property type="term" value="F:anthranilate phosphoribosyltransferase activity"/>
    <property type="evidence" value="ECO:0007669"/>
    <property type="project" value="UniProtKB-EC"/>
</dbReference>
<comment type="caution">
    <text evidence="12">The sequence shown here is derived from an EMBL/GenBank/DDBJ whole genome shotgun (WGS) entry which is preliminary data.</text>
</comment>
<reference evidence="12" key="1">
    <citation type="submission" date="2022-07" db="EMBL/GenBank/DDBJ databases">
        <title>Phylogenomic reconstructions and comparative analyses of Kickxellomycotina fungi.</title>
        <authorList>
            <person name="Reynolds N.K."/>
            <person name="Stajich J.E."/>
            <person name="Barry K."/>
            <person name="Grigoriev I.V."/>
            <person name="Crous P."/>
            <person name="Smith M.E."/>
        </authorList>
    </citation>
    <scope>NUCLEOTIDE SEQUENCE</scope>
    <source>
        <strain evidence="12">NBRC 100468</strain>
    </source>
</reference>
<dbReference type="Pfam" id="PF00591">
    <property type="entry name" value="Glycos_transf_3"/>
    <property type="match status" value="1"/>
</dbReference>
<dbReference type="InterPro" id="IPR035902">
    <property type="entry name" value="Nuc_phospho_transferase"/>
</dbReference>
<dbReference type="FunFam" id="3.40.1030.10:FF:000002">
    <property type="entry name" value="Anthranilate phosphoribosyltransferase"/>
    <property type="match status" value="1"/>
</dbReference>
<keyword evidence="5 12" id="KW-0808">Transferase</keyword>
<sequence>MTTNNDNQAVKKTHLKPILKSLILEPDGFTPEHAAEGLRSIMNGEASESQMGGFLTALRLRGVDKNAKMIASLAQEMMNYALKPKIDLSDNQDHESKCTIMADIVGTGGDGWNTFNVSTTAGIIAAGAGLNIVKHGSRASSSNSGSADLLEYMGCRLQSITPTDVEGLIKECHYCFIFAQTFHPAMGYLAKTRRDLGFPTPFNVLGPLTNPVKPQAAIIGVHSQYLGPVMAEALRILGARNYAVVCGEENIDEVSIAGRTNVWHIQQDGSIEPYSIHPSDFGVETHSLEKVAGSTLERNAEILAHILDNKLSPEEEPIRDFVLVNTAFLLYIAKMADSYKSALQMARDSLESGRARKVLSTFAERTQALERENAEKQAL</sequence>
<evidence type="ECO:0000313" key="12">
    <source>
        <dbReference type="EMBL" id="KAJ1919986.1"/>
    </source>
</evidence>
<evidence type="ECO:0000256" key="7">
    <source>
        <dbReference type="ARBA" id="ARBA00023141"/>
    </source>
</evidence>
<organism evidence="12 13">
    <name type="scientific">Mycoemilia scoparia</name>
    <dbReference type="NCBI Taxonomy" id="417184"/>
    <lineage>
        <taxon>Eukaryota</taxon>
        <taxon>Fungi</taxon>
        <taxon>Fungi incertae sedis</taxon>
        <taxon>Zoopagomycota</taxon>
        <taxon>Kickxellomycotina</taxon>
        <taxon>Kickxellomycetes</taxon>
        <taxon>Kickxellales</taxon>
        <taxon>Kickxellaceae</taxon>
        <taxon>Mycoemilia</taxon>
    </lineage>
</organism>
<comment type="similarity">
    <text evidence="8">Belongs to the anthranilate phosphoribosyltransferase family.</text>
</comment>
<protein>
    <recommendedName>
        <fullName evidence="9">Anthranilate phosphoribosyltransferase</fullName>
        <ecNumber evidence="2">2.4.2.18</ecNumber>
    </recommendedName>
</protein>
<evidence type="ECO:0000256" key="6">
    <source>
        <dbReference type="ARBA" id="ARBA00022822"/>
    </source>
</evidence>
<accession>A0A9W7ZZQ8</accession>
<evidence type="ECO:0000313" key="13">
    <source>
        <dbReference type="Proteomes" id="UP001150538"/>
    </source>
</evidence>
<evidence type="ECO:0000256" key="4">
    <source>
        <dbReference type="ARBA" id="ARBA00022676"/>
    </source>
</evidence>
<dbReference type="Gene3D" id="1.20.970.10">
    <property type="entry name" value="Transferase, Pyrimidine Nucleoside Phosphorylase, Chain C"/>
    <property type="match status" value="1"/>
</dbReference>
<dbReference type="PANTHER" id="PTHR43285:SF2">
    <property type="entry name" value="ANTHRANILATE PHOSPHORIBOSYLTRANSFERASE"/>
    <property type="match status" value="1"/>
</dbReference>
<dbReference type="Proteomes" id="UP001150538">
    <property type="component" value="Unassembled WGS sequence"/>
</dbReference>
<dbReference type="PANTHER" id="PTHR43285">
    <property type="entry name" value="ANTHRANILATE PHOSPHORIBOSYLTRANSFERASE"/>
    <property type="match status" value="1"/>
</dbReference>
<dbReference type="NCBIfam" id="TIGR01245">
    <property type="entry name" value="trpD"/>
    <property type="match status" value="1"/>
</dbReference>
<dbReference type="SUPFAM" id="SSF47648">
    <property type="entry name" value="Nucleoside phosphorylase/phosphoribosyltransferase N-terminal domain"/>
    <property type="match status" value="1"/>
</dbReference>
<dbReference type="EMBL" id="JANBPU010000019">
    <property type="protein sequence ID" value="KAJ1919986.1"/>
    <property type="molecule type" value="Genomic_DNA"/>
</dbReference>
<feature type="domain" description="Glycosyl transferase family 3 N-terminal" evidence="11">
    <location>
        <begin position="17"/>
        <end position="81"/>
    </location>
</feature>
<evidence type="ECO:0000256" key="2">
    <source>
        <dbReference type="ARBA" id="ARBA00011948"/>
    </source>
</evidence>
<evidence type="ECO:0000256" key="1">
    <source>
        <dbReference type="ARBA" id="ARBA00004907"/>
    </source>
</evidence>
<keyword evidence="3" id="KW-0028">Amino-acid biosynthesis</keyword>
<keyword evidence="4 12" id="KW-0328">Glycosyltransferase</keyword>
<evidence type="ECO:0000256" key="9">
    <source>
        <dbReference type="ARBA" id="ARBA00071401"/>
    </source>
</evidence>
<keyword evidence="7" id="KW-0057">Aromatic amino acid biosynthesis</keyword>
<dbReference type="InterPro" id="IPR036320">
    <property type="entry name" value="Glycosyl_Trfase_fam3_N_dom_sf"/>
</dbReference>
<dbReference type="InterPro" id="IPR017459">
    <property type="entry name" value="Glycosyl_Trfase_fam3_N_dom"/>
</dbReference>
<evidence type="ECO:0000256" key="3">
    <source>
        <dbReference type="ARBA" id="ARBA00022605"/>
    </source>
</evidence>
<evidence type="ECO:0000259" key="11">
    <source>
        <dbReference type="Pfam" id="PF02885"/>
    </source>
</evidence>
<proteinExistence type="inferred from homology"/>
<keyword evidence="6" id="KW-0822">Tryptophan biosynthesis</keyword>
<evidence type="ECO:0000256" key="8">
    <source>
        <dbReference type="ARBA" id="ARBA00061500"/>
    </source>
</evidence>
<name>A0A9W7ZZQ8_9FUNG</name>
<dbReference type="InterPro" id="IPR000312">
    <property type="entry name" value="Glycosyl_Trfase_fam3"/>
</dbReference>
<dbReference type="EC" id="2.4.2.18" evidence="2"/>
<dbReference type="InterPro" id="IPR005940">
    <property type="entry name" value="Anthranilate_Pribosyl_Tfrase"/>
</dbReference>
<keyword evidence="13" id="KW-1185">Reference proteome</keyword>
<dbReference type="GO" id="GO:0000162">
    <property type="term" value="P:L-tryptophan biosynthetic process"/>
    <property type="evidence" value="ECO:0007669"/>
    <property type="project" value="UniProtKB-KW"/>
</dbReference>
<comment type="pathway">
    <text evidence="1">Amino-acid biosynthesis; L-tryptophan biosynthesis; L-tryptophan from chorismate: step 2/5.</text>
</comment>
<gene>
    <name evidence="12" type="primary">TRP4</name>
    <name evidence="12" type="ORF">H4219_001647</name>
</gene>
<dbReference type="GO" id="GO:0005829">
    <property type="term" value="C:cytosol"/>
    <property type="evidence" value="ECO:0007669"/>
    <property type="project" value="TreeGrafter"/>
</dbReference>
<feature type="domain" description="Glycosyl transferase family 3" evidence="10">
    <location>
        <begin position="101"/>
        <end position="355"/>
    </location>
</feature>